<evidence type="ECO:0000256" key="1">
    <source>
        <dbReference type="ARBA" id="ARBA00007374"/>
    </source>
</evidence>
<dbReference type="Pfam" id="PF03770">
    <property type="entry name" value="IPK"/>
    <property type="match status" value="1"/>
</dbReference>
<dbReference type="AlphaFoldDB" id="A0A8J2HC79"/>
<dbReference type="GO" id="GO:0046854">
    <property type="term" value="P:phosphatidylinositol phosphate biosynthetic process"/>
    <property type="evidence" value="ECO:0007669"/>
    <property type="project" value="TreeGrafter"/>
</dbReference>
<reference evidence="6" key="1">
    <citation type="submission" date="2021-04" db="EMBL/GenBank/DDBJ databases">
        <authorList>
            <person name="Chebbi M.A.C M."/>
        </authorList>
    </citation>
    <scope>NUCLEOTIDE SEQUENCE</scope>
</reference>
<dbReference type="Gene3D" id="3.30.470.160">
    <property type="entry name" value="Inositol polyphosphate kinase"/>
    <property type="match status" value="1"/>
</dbReference>
<evidence type="ECO:0000256" key="2">
    <source>
        <dbReference type="ARBA" id="ARBA00022679"/>
    </source>
</evidence>
<dbReference type="EMBL" id="CAJNRD030001119">
    <property type="protein sequence ID" value="CAG5088133.1"/>
    <property type="molecule type" value="Genomic_DNA"/>
</dbReference>
<keyword evidence="7" id="KW-1185">Reference proteome</keyword>
<accession>A0A8J2HC79</accession>
<keyword evidence="3 4" id="KW-0418">Kinase</keyword>
<feature type="region of interest" description="Disordered" evidence="5">
    <location>
        <begin position="31"/>
        <end position="53"/>
    </location>
</feature>
<organism evidence="6 7">
    <name type="scientific">Cotesia congregata</name>
    <name type="common">Parasitoid wasp</name>
    <name type="synonym">Apanteles congregatus</name>
    <dbReference type="NCBI Taxonomy" id="51543"/>
    <lineage>
        <taxon>Eukaryota</taxon>
        <taxon>Metazoa</taxon>
        <taxon>Ecdysozoa</taxon>
        <taxon>Arthropoda</taxon>
        <taxon>Hexapoda</taxon>
        <taxon>Insecta</taxon>
        <taxon>Pterygota</taxon>
        <taxon>Neoptera</taxon>
        <taxon>Endopterygota</taxon>
        <taxon>Hymenoptera</taxon>
        <taxon>Apocrita</taxon>
        <taxon>Ichneumonoidea</taxon>
        <taxon>Braconidae</taxon>
        <taxon>Microgastrinae</taxon>
        <taxon>Cotesia</taxon>
    </lineage>
</organism>
<comment type="caution">
    <text evidence="6">The sequence shown here is derived from an EMBL/GenBank/DDBJ whole genome shotgun (WGS) entry which is preliminary data.</text>
</comment>
<sequence length="318" mass="36722">MSSGVMSRMETFTPRLCLKAVDQYETILQSRLSKSTKSPRNQQRVKNESSNTSIGRSYSVFRQWKKNDRDSKCNMDVSYIDDTKTNSLSSSLPNYYREVEYKGDTFIELQDLLFGFTDPSVIDIKLGTRTFLESEVSNNVARTDLYKKMISVDPNAPTNFEHENQAVTKLRYMQFREQQSSTCSHGFRIEAMKLPGAPPITNLKKIKEHVAVVETLKLFLGRYSITYEKLLEQLKDMRSRIEASSYFKTHEVIGSSIFIIYDEKKIGVWLIDFAKTYKVPDGKELSHRKPWKEGNHEEGFLLGIDNLISTIEEIKITL</sequence>
<dbReference type="Proteomes" id="UP000786811">
    <property type="component" value="Unassembled WGS sequence"/>
</dbReference>
<dbReference type="GO" id="GO:0000828">
    <property type="term" value="F:inositol hexakisphosphate kinase activity"/>
    <property type="evidence" value="ECO:0007669"/>
    <property type="project" value="TreeGrafter"/>
</dbReference>
<dbReference type="EC" id="2.7.-.-" evidence="4"/>
<dbReference type="PANTHER" id="PTHR12400">
    <property type="entry name" value="INOSITOL POLYPHOSPHATE KINASE"/>
    <property type="match status" value="1"/>
</dbReference>
<dbReference type="PANTHER" id="PTHR12400:SF26">
    <property type="entry name" value="KINASE"/>
    <property type="match status" value="1"/>
</dbReference>
<dbReference type="GO" id="GO:0005737">
    <property type="term" value="C:cytoplasm"/>
    <property type="evidence" value="ECO:0007669"/>
    <property type="project" value="TreeGrafter"/>
</dbReference>
<dbReference type="InterPro" id="IPR005522">
    <property type="entry name" value="IPK"/>
</dbReference>
<evidence type="ECO:0000256" key="3">
    <source>
        <dbReference type="ARBA" id="ARBA00022777"/>
    </source>
</evidence>
<dbReference type="GO" id="GO:0005634">
    <property type="term" value="C:nucleus"/>
    <property type="evidence" value="ECO:0007669"/>
    <property type="project" value="TreeGrafter"/>
</dbReference>
<gene>
    <name evidence="6" type="ORF">HICCMSTLAB_LOCUS4724</name>
</gene>
<comment type="similarity">
    <text evidence="1 4">Belongs to the inositol phosphokinase (IPK) family.</text>
</comment>
<dbReference type="InterPro" id="IPR038286">
    <property type="entry name" value="IPK_sf"/>
</dbReference>
<evidence type="ECO:0000313" key="7">
    <source>
        <dbReference type="Proteomes" id="UP000786811"/>
    </source>
</evidence>
<dbReference type="OrthoDB" id="338650at2759"/>
<dbReference type="SUPFAM" id="SSF56104">
    <property type="entry name" value="SAICAR synthase-like"/>
    <property type="match status" value="1"/>
</dbReference>
<keyword evidence="2 4" id="KW-0808">Transferase</keyword>
<protein>
    <recommendedName>
        <fullName evidence="4">Kinase</fullName>
        <ecNumber evidence="4">2.7.-.-</ecNumber>
    </recommendedName>
</protein>
<evidence type="ECO:0000256" key="5">
    <source>
        <dbReference type="SAM" id="MobiDB-lite"/>
    </source>
</evidence>
<evidence type="ECO:0000256" key="4">
    <source>
        <dbReference type="RuleBase" id="RU363090"/>
    </source>
</evidence>
<dbReference type="GO" id="GO:0032958">
    <property type="term" value="P:inositol phosphate biosynthetic process"/>
    <property type="evidence" value="ECO:0007669"/>
    <property type="project" value="InterPro"/>
</dbReference>
<name>A0A8J2HC79_COTCN</name>
<proteinExistence type="inferred from homology"/>
<evidence type="ECO:0000313" key="6">
    <source>
        <dbReference type="EMBL" id="CAG5088133.1"/>
    </source>
</evidence>